<comment type="caution">
    <text evidence="8">The sequence shown here is derived from an EMBL/GenBank/DDBJ whole genome shotgun (WGS) entry which is preliminary data.</text>
</comment>
<feature type="domain" description="AAA+ ATPase" evidence="7">
    <location>
        <begin position="260"/>
        <end position="428"/>
    </location>
</feature>
<name>A0A921URV9_SORBI</name>
<keyword evidence="5" id="KW-0067">ATP-binding</keyword>
<evidence type="ECO:0000256" key="2">
    <source>
        <dbReference type="ARBA" id="ARBA00007448"/>
    </source>
</evidence>
<protein>
    <recommendedName>
        <fullName evidence="7">AAA+ ATPase domain-containing protein</fullName>
    </recommendedName>
</protein>
<dbReference type="Gene3D" id="6.10.280.40">
    <property type="match status" value="1"/>
</dbReference>
<dbReference type="InterPro" id="IPR003960">
    <property type="entry name" value="ATPase_AAA_CS"/>
</dbReference>
<dbReference type="Pfam" id="PF00004">
    <property type="entry name" value="AAA"/>
    <property type="match status" value="2"/>
</dbReference>
<evidence type="ECO:0000256" key="4">
    <source>
        <dbReference type="ARBA" id="ARBA00049360"/>
    </source>
</evidence>
<dbReference type="GO" id="GO:0006950">
    <property type="term" value="P:response to stress"/>
    <property type="evidence" value="ECO:0007669"/>
    <property type="project" value="UniProtKB-ARBA"/>
</dbReference>
<dbReference type="PROSITE" id="PS00674">
    <property type="entry name" value="AAA"/>
    <property type="match status" value="1"/>
</dbReference>
<dbReference type="InterPro" id="IPR025753">
    <property type="entry name" value="AAA_N_dom"/>
</dbReference>
<dbReference type="Pfam" id="PF14363">
    <property type="entry name" value="AAA_assoc"/>
    <property type="match status" value="1"/>
</dbReference>
<reference evidence="8" key="2">
    <citation type="submission" date="2020-10" db="EMBL/GenBank/DDBJ databases">
        <authorList>
            <person name="Cooper E.A."/>
            <person name="Brenton Z.W."/>
            <person name="Flinn B.S."/>
            <person name="Jenkins J."/>
            <person name="Shu S."/>
            <person name="Flowers D."/>
            <person name="Luo F."/>
            <person name="Wang Y."/>
            <person name="Xia P."/>
            <person name="Barry K."/>
            <person name="Daum C."/>
            <person name="Lipzen A."/>
            <person name="Yoshinaga Y."/>
            <person name="Schmutz J."/>
            <person name="Saski C."/>
            <person name="Vermerris W."/>
            <person name="Kresovich S."/>
        </authorList>
    </citation>
    <scope>NUCLEOTIDE SEQUENCE</scope>
</reference>
<dbReference type="Pfam" id="PF25568">
    <property type="entry name" value="AAA_lid_At3g28540"/>
    <property type="match status" value="1"/>
</dbReference>
<dbReference type="InterPro" id="IPR027417">
    <property type="entry name" value="P-loop_NTPase"/>
</dbReference>
<dbReference type="SUPFAM" id="SSF52540">
    <property type="entry name" value="P-loop containing nucleoside triphosphate hydrolases"/>
    <property type="match status" value="1"/>
</dbReference>
<comment type="cofactor">
    <cofactor evidence="1">
        <name>Mg(2+)</name>
        <dbReference type="ChEBI" id="CHEBI:18420"/>
    </cofactor>
</comment>
<feature type="compositionally biased region" description="Polar residues" evidence="6">
    <location>
        <begin position="363"/>
        <end position="372"/>
    </location>
</feature>
<keyword evidence="5" id="KW-0547">Nucleotide-binding</keyword>
<evidence type="ECO:0000313" key="9">
    <source>
        <dbReference type="Proteomes" id="UP000807115"/>
    </source>
</evidence>
<evidence type="ECO:0000256" key="6">
    <source>
        <dbReference type="SAM" id="MobiDB-lite"/>
    </source>
</evidence>
<dbReference type="EMBL" id="CM027681">
    <property type="protein sequence ID" value="KAG0542038.1"/>
    <property type="molecule type" value="Genomic_DNA"/>
</dbReference>
<dbReference type="Proteomes" id="UP000807115">
    <property type="component" value="Chromosome 2"/>
</dbReference>
<dbReference type="SMART" id="SM00382">
    <property type="entry name" value="AAA"/>
    <property type="match status" value="1"/>
</dbReference>
<accession>A0A921URV9</accession>
<dbReference type="InterPro" id="IPR003593">
    <property type="entry name" value="AAA+_ATPase"/>
</dbReference>
<dbReference type="Gene3D" id="3.40.50.300">
    <property type="entry name" value="P-loop containing nucleotide triphosphate hydrolases"/>
    <property type="match status" value="1"/>
</dbReference>
<comment type="catalytic activity">
    <reaction evidence="4">
        <text>ATP + H2O = ADP + phosphate + H(+)</text>
        <dbReference type="Rhea" id="RHEA:13065"/>
        <dbReference type="ChEBI" id="CHEBI:15377"/>
        <dbReference type="ChEBI" id="CHEBI:15378"/>
        <dbReference type="ChEBI" id="CHEBI:30616"/>
        <dbReference type="ChEBI" id="CHEBI:43474"/>
        <dbReference type="ChEBI" id="CHEBI:456216"/>
    </reaction>
</comment>
<sequence>MKFVVRRKTLLTTLGRRSTVRSGVGKHHRAVTLSLLPRRRRPVQIYHEQAKAYLSHRCARRARALRAEPARNADRFVLTLGDNEEVTDEFRGATVWWHSVPSPSRHHGPTMWYGGGGVLDGAGRTYRLVFHQRHRDLVVESYLPHVCREGRAIMAANRRRKLFTNSGDRWAGTGPIVVVRPAGAGPRTGGQCLISSRLTPAPPCSVLLGNRYGNRRHVVFEHPSTFDTLAMDPAKKREIMDDLDAFRNGKDYYARIGKAWKRGYLLYGPPGTGKSTMIAAMANYLDYNIYDIELTSVATNTDLRRMFIETKGKSIIVIEDIDCSLDLTGNRSKKKPKKAPVLVPGPGPADDDVTKAPPPASEGEQSSPRDATASKVTLSGLLNFIDGLWSACGGERIIVFTTNHVERLDPALIRRGRMDKHIEMSYCCFEAFKLLARNYLAVDAHPLFDDVRALLQEVDMTPADVAELLTPKCAAAAAAEDSCLANLVKALQVAKKATTAEACGASCSIVIHDDEEVVEDE</sequence>
<dbReference type="InterPro" id="IPR058017">
    <property type="entry name" value="At3g28540-like_C"/>
</dbReference>
<evidence type="ECO:0000256" key="5">
    <source>
        <dbReference type="RuleBase" id="RU003651"/>
    </source>
</evidence>
<dbReference type="PANTHER" id="PTHR23070">
    <property type="entry name" value="BCS1 AAA-TYPE ATPASE"/>
    <property type="match status" value="1"/>
</dbReference>
<reference evidence="8" key="1">
    <citation type="journal article" date="2019" name="BMC Genomics">
        <title>A new reference genome for Sorghum bicolor reveals high levels of sequence similarity between sweet and grain genotypes: implications for the genetics of sugar metabolism.</title>
        <authorList>
            <person name="Cooper E.A."/>
            <person name="Brenton Z.W."/>
            <person name="Flinn B.S."/>
            <person name="Jenkins J."/>
            <person name="Shu S."/>
            <person name="Flowers D."/>
            <person name="Luo F."/>
            <person name="Wang Y."/>
            <person name="Xia P."/>
            <person name="Barry K."/>
            <person name="Daum C."/>
            <person name="Lipzen A."/>
            <person name="Yoshinaga Y."/>
            <person name="Schmutz J."/>
            <person name="Saski C."/>
            <person name="Vermerris W."/>
            <person name="Kresovich S."/>
        </authorList>
    </citation>
    <scope>NUCLEOTIDE SEQUENCE</scope>
</reference>
<dbReference type="GO" id="GO:0016887">
    <property type="term" value="F:ATP hydrolysis activity"/>
    <property type="evidence" value="ECO:0007669"/>
    <property type="project" value="InterPro"/>
</dbReference>
<evidence type="ECO:0000256" key="3">
    <source>
        <dbReference type="ARBA" id="ARBA00022842"/>
    </source>
</evidence>
<dbReference type="GO" id="GO:0005524">
    <property type="term" value="F:ATP binding"/>
    <property type="evidence" value="ECO:0007669"/>
    <property type="project" value="UniProtKB-KW"/>
</dbReference>
<feature type="region of interest" description="Disordered" evidence="6">
    <location>
        <begin position="329"/>
        <end position="372"/>
    </location>
</feature>
<gene>
    <name evidence="8" type="ORF">BDA96_02G068500</name>
</gene>
<dbReference type="AlphaFoldDB" id="A0A921URV9"/>
<evidence type="ECO:0000313" key="8">
    <source>
        <dbReference type="EMBL" id="KAG0542038.1"/>
    </source>
</evidence>
<dbReference type="InterPro" id="IPR050747">
    <property type="entry name" value="Mitochondrial_chaperone_BCS1"/>
</dbReference>
<evidence type="ECO:0000259" key="7">
    <source>
        <dbReference type="SMART" id="SM00382"/>
    </source>
</evidence>
<dbReference type="InterPro" id="IPR003959">
    <property type="entry name" value="ATPase_AAA_core"/>
</dbReference>
<evidence type="ECO:0000256" key="1">
    <source>
        <dbReference type="ARBA" id="ARBA00001946"/>
    </source>
</evidence>
<proteinExistence type="inferred from homology"/>
<organism evidence="8 9">
    <name type="scientific">Sorghum bicolor</name>
    <name type="common">Sorghum</name>
    <name type="synonym">Sorghum vulgare</name>
    <dbReference type="NCBI Taxonomy" id="4558"/>
    <lineage>
        <taxon>Eukaryota</taxon>
        <taxon>Viridiplantae</taxon>
        <taxon>Streptophyta</taxon>
        <taxon>Embryophyta</taxon>
        <taxon>Tracheophyta</taxon>
        <taxon>Spermatophyta</taxon>
        <taxon>Magnoliopsida</taxon>
        <taxon>Liliopsida</taxon>
        <taxon>Poales</taxon>
        <taxon>Poaceae</taxon>
        <taxon>PACMAD clade</taxon>
        <taxon>Panicoideae</taxon>
        <taxon>Andropogonodae</taxon>
        <taxon>Andropogoneae</taxon>
        <taxon>Sorghinae</taxon>
        <taxon>Sorghum</taxon>
    </lineage>
</organism>
<keyword evidence="3" id="KW-0460">Magnesium</keyword>
<comment type="similarity">
    <text evidence="2">Belongs to the AAA ATPase family. BCS1 subfamily.</text>
</comment>
<dbReference type="CDD" id="cd19510">
    <property type="entry name" value="RecA-like_BCS1"/>
    <property type="match status" value="1"/>
</dbReference>